<name>A0A3E3ACA1_9FIRM</name>
<keyword evidence="1" id="KW-0805">Transcription regulation</keyword>
<dbReference type="EMBL" id="QUSL01000029">
    <property type="protein sequence ID" value="RGD80899.1"/>
    <property type="molecule type" value="Genomic_DNA"/>
</dbReference>
<accession>A0A3E3ACA1</accession>
<dbReference type="GeneID" id="64197641"/>
<dbReference type="Gene3D" id="1.10.10.10">
    <property type="entry name" value="Winged helix-like DNA-binding domain superfamily/Winged helix DNA-binding domain"/>
    <property type="match status" value="1"/>
</dbReference>
<dbReference type="EMBL" id="JAQLKE010000030">
    <property type="protein sequence ID" value="MDB7085072.1"/>
    <property type="molecule type" value="Genomic_DNA"/>
</dbReference>
<evidence type="ECO:0000256" key="1">
    <source>
        <dbReference type="ARBA" id="ARBA00023015"/>
    </source>
</evidence>
<dbReference type="CDD" id="cd07377">
    <property type="entry name" value="WHTH_GntR"/>
    <property type="match status" value="1"/>
</dbReference>
<dbReference type="Pfam" id="PF00392">
    <property type="entry name" value="GntR"/>
    <property type="match status" value="1"/>
</dbReference>
<evidence type="ECO:0000313" key="5">
    <source>
        <dbReference type="EMBL" id="MDB7085072.1"/>
    </source>
</evidence>
<evidence type="ECO:0000256" key="3">
    <source>
        <dbReference type="ARBA" id="ARBA00023163"/>
    </source>
</evidence>
<reference evidence="6" key="1">
    <citation type="submission" date="2018-08" db="EMBL/GenBank/DDBJ databases">
        <title>A genome reference for cultivated species of the human gut microbiota.</title>
        <authorList>
            <person name="Zou Y."/>
            <person name="Xue W."/>
            <person name="Luo G."/>
        </authorList>
    </citation>
    <scope>NUCLEOTIDE SEQUENCE [LARGE SCALE GENOMIC DNA]</scope>
    <source>
        <strain evidence="6">OM06-4</strain>
    </source>
</reference>
<evidence type="ECO:0000313" key="6">
    <source>
        <dbReference type="EMBL" id="RGD80899.1"/>
    </source>
</evidence>
<dbReference type="GO" id="GO:0003677">
    <property type="term" value="F:DNA binding"/>
    <property type="evidence" value="ECO:0007669"/>
    <property type="project" value="UniProtKB-KW"/>
</dbReference>
<dbReference type="Proteomes" id="UP001211987">
    <property type="component" value="Unassembled WGS sequence"/>
</dbReference>
<dbReference type="AlphaFoldDB" id="A0A3E3ACA1"/>
<reference evidence="5" key="2">
    <citation type="submission" date="2023-01" db="EMBL/GenBank/DDBJ databases">
        <title>Human gut microbiome strain richness.</title>
        <authorList>
            <person name="Chen-Liaw A."/>
        </authorList>
    </citation>
    <scope>NUCLEOTIDE SEQUENCE</scope>
    <source>
        <strain evidence="5">1001217st2_G6_1001217B_191108</strain>
    </source>
</reference>
<dbReference type="PANTHER" id="PTHR38445:SF12">
    <property type="entry name" value="GNTR-FAMILY TRANSCRIPTIONAL REGULATOR"/>
    <property type="match status" value="1"/>
</dbReference>
<dbReference type="PANTHER" id="PTHR38445">
    <property type="entry name" value="HTH-TYPE TRANSCRIPTIONAL REPRESSOR YTRA"/>
    <property type="match status" value="1"/>
</dbReference>
<dbReference type="InterPro" id="IPR036390">
    <property type="entry name" value="WH_DNA-bd_sf"/>
</dbReference>
<comment type="caution">
    <text evidence="6">The sequence shown here is derived from an EMBL/GenBank/DDBJ whole genome shotgun (WGS) entry which is preliminary data.</text>
</comment>
<keyword evidence="2" id="KW-0238">DNA-binding</keyword>
<feature type="domain" description="HTH gntR-type" evidence="4">
    <location>
        <begin position="11"/>
        <end position="79"/>
    </location>
</feature>
<dbReference type="SMART" id="SM00345">
    <property type="entry name" value="HTH_GNTR"/>
    <property type="match status" value="1"/>
</dbReference>
<dbReference type="RefSeq" id="WP_003539388.1">
    <property type="nucleotide sequence ID" value="NZ_AP031443.1"/>
</dbReference>
<dbReference type="InterPro" id="IPR036388">
    <property type="entry name" value="WH-like_DNA-bd_sf"/>
</dbReference>
<organism evidence="6">
    <name type="scientific">Thomasclavelia ramosa</name>
    <dbReference type="NCBI Taxonomy" id="1547"/>
    <lineage>
        <taxon>Bacteria</taxon>
        <taxon>Bacillati</taxon>
        <taxon>Bacillota</taxon>
        <taxon>Erysipelotrichia</taxon>
        <taxon>Erysipelotrichales</taxon>
        <taxon>Coprobacillaceae</taxon>
        <taxon>Thomasclavelia</taxon>
    </lineage>
</organism>
<evidence type="ECO:0000256" key="2">
    <source>
        <dbReference type="ARBA" id="ARBA00023125"/>
    </source>
</evidence>
<gene>
    <name evidence="6" type="ORF">DXB93_14905</name>
    <name evidence="5" type="ORF">PM738_14790</name>
</gene>
<keyword evidence="3" id="KW-0804">Transcription</keyword>
<sequence length="130" mass="14751">MIINLDYTSEIPIYLQLRNEIVKGIANGQFKYGESLPTVRTLAQDLQVNNMTVNKAYGLLKQEGYICIDRRHGAKVQPTIDNSHEHQEKLLDELELLASEAIVKGMNKDEFINTCKALLQTIQYDASIVQ</sequence>
<dbReference type="InterPro" id="IPR000524">
    <property type="entry name" value="Tscrpt_reg_HTH_GntR"/>
</dbReference>
<proteinExistence type="predicted"/>
<dbReference type="SUPFAM" id="SSF46785">
    <property type="entry name" value="Winged helix' DNA-binding domain"/>
    <property type="match status" value="1"/>
</dbReference>
<dbReference type="Proteomes" id="UP000261032">
    <property type="component" value="Unassembled WGS sequence"/>
</dbReference>
<dbReference type="PROSITE" id="PS50949">
    <property type="entry name" value="HTH_GNTR"/>
    <property type="match status" value="1"/>
</dbReference>
<dbReference type="GO" id="GO:0003700">
    <property type="term" value="F:DNA-binding transcription factor activity"/>
    <property type="evidence" value="ECO:0007669"/>
    <property type="project" value="InterPro"/>
</dbReference>
<protein>
    <submittedName>
        <fullName evidence="6">GntR family transcriptional regulator</fullName>
    </submittedName>
</protein>
<evidence type="ECO:0000259" key="4">
    <source>
        <dbReference type="PROSITE" id="PS50949"/>
    </source>
</evidence>